<dbReference type="InterPro" id="IPR002850">
    <property type="entry name" value="PIN_toxin-like"/>
</dbReference>
<dbReference type="Gene3D" id="3.40.50.1010">
    <property type="entry name" value="5'-nuclease"/>
    <property type="match status" value="1"/>
</dbReference>
<evidence type="ECO:0000313" key="2">
    <source>
        <dbReference type="EMBL" id="MCP9763862.1"/>
    </source>
</evidence>
<reference evidence="2 3" key="1">
    <citation type="submission" date="2018-11" db="EMBL/GenBank/DDBJ databases">
        <title>Novel bacteria species description.</title>
        <authorList>
            <person name="Han J.-H."/>
        </authorList>
    </citation>
    <scope>NUCLEOTIDE SEQUENCE [LARGE SCALE GENOMIC DNA]</scope>
    <source>
        <strain evidence="2 3">KCTC23259</strain>
    </source>
</reference>
<keyword evidence="3" id="KW-1185">Reference proteome</keyword>
<protein>
    <submittedName>
        <fullName evidence="2">Toxin-antitoxin system toxin component, PIN family</fullName>
    </submittedName>
</protein>
<proteinExistence type="predicted"/>
<dbReference type="Proteomes" id="UP001204144">
    <property type="component" value="Unassembled WGS sequence"/>
</dbReference>
<organism evidence="2 3">
    <name type="scientific">Lacihabitans soyangensis</name>
    <dbReference type="NCBI Taxonomy" id="869394"/>
    <lineage>
        <taxon>Bacteria</taxon>
        <taxon>Pseudomonadati</taxon>
        <taxon>Bacteroidota</taxon>
        <taxon>Cytophagia</taxon>
        <taxon>Cytophagales</taxon>
        <taxon>Leadbetterellaceae</taxon>
        <taxon>Lacihabitans</taxon>
    </lineage>
</organism>
<comment type="caution">
    <text evidence="2">The sequence shown here is derived from an EMBL/GenBank/DDBJ whole genome shotgun (WGS) entry which is preliminary data.</text>
</comment>
<dbReference type="RefSeq" id="WP_255037626.1">
    <property type="nucleotide sequence ID" value="NZ_RJUF01000043.1"/>
</dbReference>
<feature type="domain" description="PIN" evidence="1">
    <location>
        <begin position="7"/>
        <end position="113"/>
    </location>
</feature>
<evidence type="ECO:0000313" key="3">
    <source>
        <dbReference type="Proteomes" id="UP001204144"/>
    </source>
</evidence>
<dbReference type="InterPro" id="IPR002716">
    <property type="entry name" value="PIN_dom"/>
</dbReference>
<name>A0AAE3H2Q3_9BACT</name>
<evidence type="ECO:0000259" key="1">
    <source>
        <dbReference type="Pfam" id="PF13470"/>
    </source>
</evidence>
<dbReference type="PANTHER" id="PTHR34610:SF3">
    <property type="entry name" value="SSL7007 PROTEIN"/>
    <property type="match status" value="1"/>
</dbReference>
<accession>A0AAE3H2Q3</accession>
<dbReference type="Pfam" id="PF13470">
    <property type="entry name" value="PIN_3"/>
    <property type="match status" value="1"/>
</dbReference>
<dbReference type="EMBL" id="RJUF01000043">
    <property type="protein sequence ID" value="MCP9763862.1"/>
    <property type="molecule type" value="Genomic_DNA"/>
</dbReference>
<gene>
    <name evidence="2" type="ORF">EGI31_12945</name>
</gene>
<dbReference type="AlphaFoldDB" id="A0AAE3H2Q3"/>
<dbReference type="NCBIfam" id="TIGR00305">
    <property type="entry name" value="putative toxin-antitoxin system toxin component, PIN family"/>
    <property type="match status" value="1"/>
</dbReference>
<dbReference type="SUPFAM" id="SSF88723">
    <property type="entry name" value="PIN domain-like"/>
    <property type="match status" value="1"/>
</dbReference>
<sequence>MSTTAFKVVIDTNIFITIIGKKSPFRWIFDAILDGKLILCVSNSILLEYREILERKNGVEVAENILNFLAVYPFVEKFDIHFNLDLIPEDKDDNKFTDCAFASGSILISNDNHFNALSQINFPKITRLTIDEFYQFWKFK</sequence>
<dbReference type="InterPro" id="IPR029060">
    <property type="entry name" value="PIN-like_dom_sf"/>
</dbReference>
<dbReference type="PANTHER" id="PTHR34610">
    <property type="entry name" value="SSL7007 PROTEIN"/>
    <property type="match status" value="1"/>
</dbReference>